<dbReference type="EMBL" id="JANVFU010000026">
    <property type="protein sequence ID" value="KAJ3738598.1"/>
    <property type="molecule type" value="Genomic_DNA"/>
</dbReference>
<reference evidence="2" key="2">
    <citation type="submission" date="2022-08" db="EMBL/GenBank/DDBJ databases">
        <authorList>
            <consortium name="DOE Joint Genome Institute"/>
            <person name="Min B."/>
            <person name="Riley R."/>
            <person name="Sierra-Patev S."/>
            <person name="Naranjo-Ortiz M."/>
            <person name="Looney B."/>
            <person name="Konkel Z."/>
            <person name="Slot J.C."/>
            <person name="Sakamoto Y."/>
            <person name="Steenwyk J.L."/>
            <person name="Rokas A."/>
            <person name="Carro J."/>
            <person name="Camarero S."/>
            <person name="Ferreira P."/>
            <person name="Molpeceres G."/>
            <person name="Ruiz-Duenas F.J."/>
            <person name="Serrano A."/>
            <person name="Henrissat B."/>
            <person name="Drula E."/>
            <person name="Hughes K.W."/>
            <person name="Mata J.L."/>
            <person name="Ishikawa N.K."/>
            <person name="Vargas-Isla R."/>
            <person name="Ushijima S."/>
            <person name="Smith C.A."/>
            <person name="Ahrendt S."/>
            <person name="Andreopoulos W."/>
            <person name="He G."/>
            <person name="Labutti K."/>
            <person name="Lipzen A."/>
            <person name="Ng V."/>
            <person name="Sandor L."/>
            <person name="Barry K."/>
            <person name="Martinez A.T."/>
            <person name="Xiao Y."/>
            <person name="Gibbons J.G."/>
            <person name="Terashima K."/>
            <person name="Hibbett D.S."/>
            <person name="Grigoriev I.V."/>
        </authorList>
    </citation>
    <scope>NUCLEOTIDE SEQUENCE</scope>
    <source>
        <strain evidence="2">TFB7829</strain>
    </source>
</reference>
<accession>A0AA38PPZ7</accession>
<keyword evidence="3" id="KW-1185">Reference proteome</keyword>
<dbReference type="AlphaFoldDB" id="A0A9W8NPZ8"/>
<proteinExistence type="predicted"/>
<reference evidence="1" key="1">
    <citation type="submission" date="2022-08" db="EMBL/GenBank/DDBJ databases">
        <authorList>
            <consortium name="DOE Joint Genome Institute"/>
            <person name="Min B."/>
            <person name="Sierra-Patev S."/>
            <person name="Naranjo-Ortiz M."/>
            <person name="Looney B."/>
            <person name="Konkel Z."/>
            <person name="Slot J.C."/>
            <person name="Sakamoto Y."/>
            <person name="Steenwyk J.L."/>
            <person name="Rokas A."/>
            <person name="Carro J."/>
            <person name="Camarero S."/>
            <person name="Ferreira P."/>
            <person name="Molpeceres G."/>
            <person name="Ruiz-duenas F.J."/>
            <person name="Serrano A."/>
            <person name="Henrissat B."/>
            <person name="Drula E."/>
            <person name="Hughes K.W."/>
            <person name="Mata J.L."/>
            <person name="Ishikawa N.K."/>
            <person name="Vargas-Isla R."/>
            <person name="Ushijima S."/>
            <person name="Smith C.A."/>
            <person name="Ahrendt S."/>
            <person name="Andreopoulos W."/>
            <person name="He G."/>
            <person name="LaButti K."/>
            <person name="Lipzen A."/>
            <person name="Ng V."/>
            <person name="Riley R."/>
            <person name="Sandor L."/>
            <person name="Barry K."/>
            <person name="Martinez A.T."/>
            <person name="Xiao Y."/>
            <person name="Gibbons J.G."/>
            <person name="Terashima K."/>
            <person name="Hibbett D.S."/>
            <person name="Grigoriev I.V."/>
        </authorList>
    </citation>
    <scope>NUCLEOTIDE SEQUENCE</scope>
    <source>
        <strain evidence="1">TFB7810</strain>
    </source>
</reference>
<comment type="caution">
    <text evidence="1">The sequence shown here is derived from an EMBL/GenBank/DDBJ whole genome shotgun (WGS) entry which is preliminary data.</text>
</comment>
<evidence type="ECO:0000313" key="2">
    <source>
        <dbReference type="EMBL" id="KAJ3979514.1"/>
    </source>
</evidence>
<gene>
    <name evidence="1" type="ORF">DFH05DRAFT_1367618</name>
    <name evidence="2" type="ORF">F5890DRAFT_1385161</name>
</gene>
<reference evidence="1 3" key="3">
    <citation type="journal article" date="2023" name="Proc. Natl. Acad. Sci. U.S.A.">
        <title>A global phylogenomic analysis of the shiitake genus Lentinula.</title>
        <authorList>
            <person name="Sierra-Patev S."/>
            <person name="Min B."/>
            <person name="Naranjo-Ortiz M."/>
            <person name="Looney B."/>
            <person name="Konkel Z."/>
            <person name="Slot J.C."/>
            <person name="Sakamoto Y."/>
            <person name="Steenwyk J.L."/>
            <person name="Rokas A."/>
            <person name="Carro J."/>
            <person name="Camarero S."/>
            <person name="Ferreira P."/>
            <person name="Molpeceres G."/>
            <person name="Ruiz-Duenas F.J."/>
            <person name="Serrano A."/>
            <person name="Henrissat B."/>
            <person name="Drula E."/>
            <person name="Hughes K.W."/>
            <person name="Mata J.L."/>
            <person name="Ishikawa N.K."/>
            <person name="Vargas-Isla R."/>
            <person name="Ushijima S."/>
            <person name="Smith C.A."/>
            <person name="Donoghue J."/>
            <person name="Ahrendt S."/>
            <person name="Andreopoulos W."/>
            <person name="He G."/>
            <person name="LaButti K."/>
            <person name="Lipzen A."/>
            <person name="Ng V."/>
            <person name="Riley R."/>
            <person name="Sandor L."/>
            <person name="Barry K."/>
            <person name="Martinez A.T."/>
            <person name="Xiao Y."/>
            <person name="Gibbons J.G."/>
            <person name="Terashima K."/>
            <person name="Grigoriev I.V."/>
            <person name="Hibbett D."/>
        </authorList>
    </citation>
    <scope>NUCLEOTIDE SEQUENCE [LARGE SCALE GENOMIC DNA]</scope>
    <source>
        <strain evidence="1 3">TFB7810</strain>
    </source>
</reference>
<evidence type="ECO:0000313" key="1">
    <source>
        <dbReference type="EMBL" id="KAJ3738598.1"/>
    </source>
</evidence>
<dbReference type="EMBL" id="MU802325">
    <property type="protein sequence ID" value="KAJ3979514.1"/>
    <property type="molecule type" value="Genomic_DNA"/>
</dbReference>
<protein>
    <submittedName>
        <fullName evidence="1">Uncharacterized protein</fullName>
    </submittedName>
</protein>
<evidence type="ECO:0000313" key="3">
    <source>
        <dbReference type="Proteomes" id="UP001142393"/>
    </source>
</evidence>
<dbReference type="Proteomes" id="UP001163850">
    <property type="component" value="Unassembled WGS sequence"/>
</dbReference>
<accession>A0A9W8NPZ8</accession>
<feature type="non-terminal residue" evidence="1">
    <location>
        <position position="1"/>
    </location>
</feature>
<name>A0A9W8NPZ8_9AGAR</name>
<dbReference type="Proteomes" id="UP001142393">
    <property type="component" value="Unassembled WGS sequence"/>
</dbReference>
<sequence>VTPPRSQQQVPTSPFKTPFGFGMGSGNPFSVPPTPGVPLDIPRGISIPLSQELFVPTQGLSETELNMTVEERVRYHMQIEYDKFKEDGGRDIDIFQKRAEQIRKTIGAL</sequence>
<organism evidence="1 3">
    <name type="scientific">Lentinula detonsa</name>
    <dbReference type="NCBI Taxonomy" id="2804962"/>
    <lineage>
        <taxon>Eukaryota</taxon>
        <taxon>Fungi</taxon>
        <taxon>Dikarya</taxon>
        <taxon>Basidiomycota</taxon>
        <taxon>Agaricomycotina</taxon>
        <taxon>Agaricomycetes</taxon>
        <taxon>Agaricomycetidae</taxon>
        <taxon>Agaricales</taxon>
        <taxon>Marasmiineae</taxon>
        <taxon>Omphalotaceae</taxon>
        <taxon>Lentinula</taxon>
    </lineage>
</organism>
<feature type="non-terminal residue" evidence="1">
    <location>
        <position position="109"/>
    </location>
</feature>